<evidence type="ECO:0000313" key="4">
    <source>
        <dbReference type="Proteomes" id="UP000011083"/>
    </source>
</evidence>
<dbReference type="Gene3D" id="3.10.20.90">
    <property type="entry name" value="Phosphatidylinositol 3-kinase Catalytic Subunit, Chain A, domain 1"/>
    <property type="match status" value="1"/>
</dbReference>
<dbReference type="AlphaFoldDB" id="L8H503"/>
<feature type="domain" description="Ubiquitin-like" evidence="2">
    <location>
        <begin position="77"/>
        <end position="111"/>
    </location>
</feature>
<dbReference type="VEuPathDB" id="AmoebaDB:ACA1_184640"/>
<dbReference type="GeneID" id="14921161"/>
<dbReference type="CDD" id="cd00603">
    <property type="entry name" value="IPT_PCSR"/>
    <property type="match status" value="1"/>
</dbReference>
<feature type="compositionally biased region" description="Acidic residues" evidence="1">
    <location>
        <begin position="223"/>
        <end position="237"/>
    </location>
</feature>
<gene>
    <name evidence="3" type="ORF">ACA1_184640</name>
</gene>
<organism evidence="3 4">
    <name type="scientific">Acanthamoeba castellanii (strain ATCC 30010 / Neff)</name>
    <dbReference type="NCBI Taxonomy" id="1257118"/>
    <lineage>
        <taxon>Eukaryota</taxon>
        <taxon>Amoebozoa</taxon>
        <taxon>Discosea</taxon>
        <taxon>Longamoebia</taxon>
        <taxon>Centramoebida</taxon>
        <taxon>Acanthamoebidae</taxon>
        <taxon>Acanthamoeba</taxon>
    </lineage>
</organism>
<accession>L8H503</accession>
<dbReference type="KEGG" id="acan:ACA1_184640"/>
<dbReference type="InterPro" id="IPR013783">
    <property type="entry name" value="Ig-like_fold"/>
</dbReference>
<dbReference type="SUPFAM" id="SSF54236">
    <property type="entry name" value="Ubiquitin-like"/>
    <property type="match status" value="1"/>
</dbReference>
<protein>
    <recommendedName>
        <fullName evidence="2">Ubiquitin-like domain-containing protein</fullName>
    </recommendedName>
</protein>
<dbReference type="Gene3D" id="2.60.40.10">
    <property type="entry name" value="Immunoglobulins"/>
    <property type="match status" value="1"/>
</dbReference>
<dbReference type="SUPFAM" id="SSF81296">
    <property type="entry name" value="E set domains"/>
    <property type="match status" value="1"/>
</dbReference>
<dbReference type="InterPro" id="IPR000626">
    <property type="entry name" value="Ubiquitin-like_dom"/>
</dbReference>
<feature type="region of interest" description="Disordered" evidence="1">
    <location>
        <begin position="217"/>
        <end position="251"/>
    </location>
</feature>
<dbReference type="CDD" id="cd17039">
    <property type="entry name" value="Ubl_ubiquitin_like"/>
    <property type="match status" value="1"/>
</dbReference>
<sequence length="308" mass="32902">MEGKKMQEGDEEIRVGVHIRGSPARASPFPVAAISLMLPRSASITVLKDVVATQHAASARQQPFSLIDPFALIRSAKVIFGGIVLSDTTTLAQAGVQDGASLNLVLASSSSAPSSPPVACYLSSLPRISELHPNVGLTSGGQRVLIVGTNFSRNCTCRFGPVRNLPLKYHRQACVPVLTTLAAFSEELLEVIAPPHPTGVVSVQICNPFPLAILRRVMRPTESEDTTETETETEAETDTASPLPGAGASGSWSNDDVLFHYISREQLEREVMVPVGADACREKIAEALYGMGASSINYRRDDEDGFMG</sequence>
<dbReference type="RefSeq" id="XP_004342506.1">
    <property type="nucleotide sequence ID" value="XM_004342457.1"/>
</dbReference>
<evidence type="ECO:0000259" key="2">
    <source>
        <dbReference type="PROSITE" id="PS50053"/>
    </source>
</evidence>
<dbReference type="InterPro" id="IPR002909">
    <property type="entry name" value="IPT_dom"/>
</dbReference>
<dbReference type="EMBL" id="KB007920">
    <property type="protein sequence ID" value="ELR20312.1"/>
    <property type="molecule type" value="Genomic_DNA"/>
</dbReference>
<proteinExistence type="predicted"/>
<keyword evidence="4" id="KW-1185">Reference proteome</keyword>
<name>L8H503_ACACF</name>
<evidence type="ECO:0000313" key="3">
    <source>
        <dbReference type="EMBL" id="ELR20312.1"/>
    </source>
</evidence>
<evidence type="ECO:0000256" key="1">
    <source>
        <dbReference type="SAM" id="MobiDB-lite"/>
    </source>
</evidence>
<reference evidence="3 4" key="1">
    <citation type="journal article" date="2013" name="Genome Biol.">
        <title>Genome of Acanthamoeba castellanii highlights extensive lateral gene transfer and early evolution of tyrosine kinase signaling.</title>
        <authorList>
            <person name="Clarke M."/>
            <person name="Lohan A.J."/>
            <person name="Liu B."/>
            <person name="Lagkouvardos I."/>
            <person name="Roy S."/>
            <person name="Zafar N."/>
            <person name="Bertelli C."/>
            <person name="Schilde C."/>
            <person name="Kianianmomeni A."/>
            <person name="Burglin T.R."/>
            <person name="Frech C."/>
            <person name="Turcotte B."/>
            <person name="Kopec K.O."/>
            <person name="Synnott J.M."/>
            <person name="Choo C."/>
            <person name="Paponov I."/>
            <person name="Finkler A."/>
            <person name="Soon Heng Tan C."/>
            <person name="Hutchins A.P."/>
            <person name="Weinmeier T."/>
            <person name="Rattei T."/>
            <person name="Chu J.S."/>
            <person name="Gimenez G."/>
            <person name="Irimia M."/>
            <person name="Rigden D.J."/>
            <person name="Fitzpatrick D.A."/>
            <person name="Lorenzo-Morales J."/>
            <person name="Bateman A."/>
            <person name="Chiu C.H."/>
            <person name="Tang P."/>
            <person name="Hegemann P."/>
            <person name="Fromm H."/>
            <person name="Raoult D."/>
            <person name="Greub G."/>
            <person name="Miranda-Saavedra D."/>
            <person name="Chen N."/>
            <person name="Nash P."/>
            <person name="Ginger M.L."/>
            <person name="Horn M."/>
            <person name="Schaap P."/>
            <person name="Caler L."/>
            <person name="Loftus B."/>
        </authorList>
    </citation>
    <scope>NUCLEOTIDE SEQUENCE [LARGE SCALE GENOMIC DNA]</scope>
    <source>
        <strain evidence="3 4">Neff</strain>
    </source>
</reference>
<dbReference type="PROSITE" id="PS50053">
    <property type="entry name" value="UBIQUITIN_2"/>
    <property type="match status" value="1"/>
</dbReference>
<dbReference type="InterPro" id="IPR014756">
    <property type="entry name" value="Ig_E-set"/>
</dbReference>
<dbReference type="Pfam" id="PF01833">
    <property type="entry name" value="TIG"/>
    <property type="match status" value="1"/>
</dbReference>
<dbReference type="Proteomes" id="UP000011083">
    <property type="component" value="Unassembled WGS sequence"/>
</dbReference>
<dbReference type="InterPro" id="IPR029071">
    <property type="entry name" value="Ubiquitin-like_domsf"/>
</dbReference>
<dbReference type="Pfam" id="PF00240">
    <property type="entry name" value="ubiquitin"/>
    <property type="match status" value="1"/>
</dbReference>